<protein>
    <recommendedName>
        <fullName evidence="7">Zn(2)-C6 fungal-type domain-containing protein</fullName>
    </recommendedName>
</protein>
<gene>
    <name evidence="8" type="ORF">PT974_07284</name>
</gene>
<dbReference type="Gene3D" id="4.10.240.10">
    <property type="entry name" value="Zn(2)-C6 fungal-type DNA-binding domain"/>
    <property type="match status" value="2"/>
</dbReference>
<dbReference type="SMART" id="SM00906">
    <property type="entry name" value="Fungal_trans"/>
    <property type="match status" value="1"/>
</dbReference>
<dbReference type="PROSITE" id="PS50048">
    <property type="entry name" value="ZN2_CY6_FUNGAL_2"/>
    <property type="match status" value="2"/>
</dbReference>
<feature type="region of interest" description="Disordered" evidence="6">
    <location>
        <begin position="1"/>
        <end position="48"/>
    </location>
</feature>
<dbReference type="CDD" id="cd00067">
    <property type="entry name" value="GAL4"/>
    <property type="match status" value="2"/>
</dbReference>
<feature type="domain" description="Zn(2)-C6 fungal-type" evidence="7">
    <location>
        <begin position="103"/>
        <end position="133"/>
    </location>
</feature>
<evidence type="ECO:0000256" key="2">
    <source>
        <dbReference type="ARBA" id="ARBA00022723"/>
    </source>
</evidence>
<dbReference type="InterPro" id="IPR036864">
    <property type="entry name" value="Zn2-C6_fun-type_DNA-bd_sf"/>
</dbReference>
<feature type="compositionally biased region" description="Basic and acidic residues" evidence="6">
    <location>
        <begin position="158"/>
        <end position="182"/>
    </location>
</feature>
<dbReference type="PROSITE" id="PS00463">
    <property type="entry name" value="ZN2_CY6_FUNGAL_1"/>
    <property type="match status" value="2"/>
</dbReference>
<evidence type="ECO:0000256" key="4">
    <source>
        <dbReference type="ARBA" id="ARBA00023163"/>
    </source>
</evidence>
<comment type="subcellular location">
    <subcellularLocation>
        <location evidence="1">Nucleus</location>
    </subcellularLocation>
</comment>
<comment type="caution">
    <text evidence="8">The sequence shown here is derived from an EMBL/GenBank/DDBJ whole genome shotgun (WGS) entry which is preliminary data.</text>
</comment>
<feature type="region of interest" description="Disordered" evidence="6">
    <location>
        <begin position="136"/>
        <end position="204"/>
    </location>
</feature>
<accession>A0ABR0SNX5</accession>
<evidence type="ECO:0000259" key="7">
    <source>
        <dbReference type="PROSITE" id="PS50048"/>
    </source>
</evidence>
<dbReference type="InterPro" id="IPR050815">
    <property type="entry name" value="TF_fung"/>
</dbReference>
<evidence type="ECO:0000313" key="8">
    <source>
        <dbReference type="EMBL" id="KAK5993847.1"/>
    </source>
</evidence>
<reference evidence="8 9" key="1">
    <citation type="submission" date="2024-01" db="EMBL/GenBank/DDBJ databases">
        <title>Complete genome of Cladobotryum mycophilum ATHUM6906.</title>
        <authorList>
            <person name="Christinaki A.C."/>
            <person name="Myridakis A.I."/>
            <person name="Kouvelis V.N."/>
        </authorList>
    </citation>
    <scope>NUCLEOTIDE SEQUENCE [LARGE SCALE GENOMIC DNA]</scope>
    <source>
        <strain evidence="8 9">ATHUM6906</strain>
    </source>
</reference>
<feature type="compositionally biased region" description="Polar residues" evidence="6">
    <location>
        <begin position="183"/>
        <end position="198"/>
    </location>
</feature>
<feature type="domain" description="Zn(2)-C6 fungal-type" evidence="7">
    <location>
        <begin position="53"/>
        <end position="83"/>
    </location>
</feature>
<keyword evidence="9" id="KW-1185">Reference proteome</keyword>
<dbReference type="Pfam" id="PF00172">
    <property type="entry name" value="Zn_clus"/>
    <property type="match status" value="2"/>
</dbReference>
<dbReference type="SUPFAM" id="SSF57701">
    <property type="entry name" value="Zn2/Cys6 DNA-binding domain"/>
    <property type="match status" value="2"/>
</dbReference>
<evidence type="ECO:0000256" key="1">
    <source>
        <dbReference type="ARBA" id="ARBA00004123"/>
    </source>
</evidence>
<evidence type="ECO:0000256" key="6">
    <source>
        <dbReference type="SAM" id="MobiDB-lite"/>
    </source>
</evidence>
<dbReference type="PANTHER" id="PTHR47338">
    <property type="entry name" value="ZN(II)2CYS6 TRANSCRIPTION FACTOR (EUROFUNG)-RELATED"/>
    <property type="match status" value="1"/>
</dbReference>
<proteinExistence type="predicted"/>
<evidence type="ECO:0000256" key="3">
    <source>
        <dbReference type="ARBA" id="ARBA00023015"/>
    </source>
</evidence>
<dbReference type="PRINTS" id="PR00755">
    <property type="entry name" value="AFLATOXINBRP"/>
</dbReference>
<dbReference type="InterPro" id="IPR001138">
    <property type="entry name" value="Zn2Cys6_DnaBD"/>
</dbReference>
<sequence length="791" mass="88175">MNLDSNTPPPPAVHDKSPTAQSHAQPQSQARALSQQGESSQALDRRPKKSSSTCSVCRFRKVRCNGIRPSCYNCQRLGFPCSYDDVDIESWSAALPRRRVKQACVNCHSRKARCSGHIPICERCRSQGLDCVYRPSKRSKGPVSGSAEGKSPISQEGELDRPWSKGKEPVRTMERDDGRQDSPESTDLTSAASPSLTNPEGPYSEESFDAVIGRTFDNFFRHVHHIPMYSFLHRASLMEQYRSGKVDRALLLALIGITSCLTDMGESMRQYGDRCIDEAEGLLFADYARPSTIKVQALVFVIKHRILSNKFSNAFVLISLASRYAAALRLNYEAPNICFLAQESRRRLMWSLYCIDSTAAAGHRDFSIWRAEMIHVSLPCNERNFEFDLPQQTEKLLPASGDPRRSQADDIGSLALHIRILYIRQKIAEFTKTAYIDHGINAGDIQNEMLVLSTELDDFANQLPVSFQFSENSLRLRAYSPRICPFVMIHVWWHQCYCDLYRLALAGLRGSLPQDALEMFDDGFIDHCQRQCLDHSMAMANIFAAMQRLNARPVADLDFAMCSYQCARMLRYSYLRNGTKWFNLTANTVINMAAICLQTIKNCCMGLAAASIRRDLETLISQGFTNESSPSHIESPEAARLAGHGLGNMSQHAFLRNMDVTEEPELLSAHRPANLQPFTPTTPSTMGSVSSFAHSVISGPWAPASASNFSQDITQTLSDVHTVQRKSATPDVPHQRPDFMSPEMNNAYEGTMDEFGLDTGLEGIIGIDLNMWGPGGAGWPGQDPMTGWGGM</sequence>
<feature type="compositionally biased region" description="Polar residues" evidence="6">
    <location>
        <begin position="18"/>
        <end position="42"/>
    </location>
</feature>
<keyword evidence="4" id="KW-0804">Transcription</keyword>
<dbReference type="Proteomes" id="UP001338125">
    <property type="component" value="Unassembled WGS sequence"/>
</dbReference>
<dbReference type="Pfam" id="PF04082">
    <property type="entry name" value="Fungal_trans"/>
    <property type="match status" value="1"/>
</dbReference>
<organism evidence="8 9">
    <name type="scientific">Cladobotryum mycophilum</name>
    <dbReference type="NCBI Taxonomy" id="491253"/>
    <lineage>
        <taxon>Eukaryota</taxon>
        <taxon>Fungi</taxon>
        <taxon>Dikarya</taxon>
        <taxon>Ascomycota</taxon>
        <taxon>Pezizomycotina</taxon>
        <taxon>Sordariomycetes</taxon>
        <taxon>Hypocreomycetidae</taxon>
        <taxon>Hypocreales</taxon>
        <taxon>Hypocreaceae</taxon>
        <taxon>Cladobotryum</taxon>
    </lineage>
</organism>
<keyword evidence="5" id="KW-0539">Nucleus</keyword>
<dbReference type="EMBL" id="JAVFKD010000012">
    <property type="protein sequence ID" value="KAK5993847.1"/>
    <property type="molecule type" value="Genomic_DNA"/>
</dbReference>
<dbReference type="InterPro" id="IPR007219">
    <property type="entry name" value="XnlR_reg_dom"/>
</dbReference>
<dbReference type="SMART" id="SM00066">
    <property type="entry name" value="GAL4"/>
    <property type="match status" value="2"/>
</dbReference>
<evidence type="ECO:0000313" key="9">
    <source>
        <dbReference type="Proteomes" id="UP001338125"/>
    </source>
</evidence>
<name>A0ABR0SNX5_9HYPO</name>
<keyword evidence="2" id="KW-0479">Metal-binding</keyword>
<dbReference type="CDD" id="cd12148">
    <property type="entry name" value="fungal_TF_MHR"/>
    <property type="match status" value="1"/>
</dbReference>
<keyword evidence="3" id="KW-0805">Transcription regulation</keyword>
<evidence type="ECO:0000256" key="5">
    <source>
        <dbReference type="ARBA" id="ARBA00023242"/>
    </source>
</evidence>
<dbReference type="PANTHER" id="PTHR47338:SF7">
    <property type="entry name" value="ZN(II)2CYS6 TRANSCRIPTION FACTOR (EUROFUNG)"/>
    <property type="match status" value="1"/>
</dbReference>